<dbReference type="RefSeq" id="WP_121484050.1">
    <property type="nucleotide sequence ID" value="NZ_QQXL01000001.1"/>
</dbReference>
<organism evidence="1 2">
    <name type="scientific">Galactobacter caseinivorans</name>
    <dbReference type="NCBI Taxonomy" id="2676123"/>
    <lineage>
        <taxon>Bacteria</taxon>
        <taxon>Bacillati</taxon>
        <taxon>Actinomycetota</taxon>
        <taxon>Actinomycetes</taxon>
        <taxon>Micrococcales</taxon>
        <taxon>Micrococcaceae</taxon>
        <taxon>Galactobacter</taxon>
    </lineage>
</organism>
<dbReference type="Proteomes" id="UP000273119">
    <property type="component" value="Unassembled WGS sequence"/>
</dbReference>
<evidence type="ECO:0000313" key="1">
    <source>
        <dbReference type="EMBL" id="RKW71787.1"/>
    </source>
</evidence>
<proteinExistence type="predicted"/>
<accession>A0A496PMN9</accession>
<gene>
    <name evidence="1" type="ORF">DWQ67_02865</name>
</gene>
<sequence length="308" mass="34212">MRVSQSTLPLIRDRMLSSTTLWDVRSRVIRETSWAGIKGFGSEQAGFAADMERLALKRAKLFVLGSEATSNVMEASKTLAGGGFHLSDLPSESGMLALSSAIPQTSQDSETRGFFGGIRVITWFTARGIDTSDSLWLVMQGLDELPSGQESYAKVLPLVHNDEIAVKIEGQPIDLVSADGAPRAIATVLLTAFLFMQQNELTTVKPTKVRVPHPKKPREQRTALVSVIDMRRYEPTPHTKSGDPRRTTDHRWVVSGHWRNQWYPSRNVHRPKWIPGHIKGPEGAPLRHVEKVHALRAVPNTQLESETA</sequence>
<name>A0A496PMN9_9MICC</name>
<protein>
    <submittedName>
        <fullName evidence="1">Uncharacterized protein</fullName>
    </submittedName>
</protein>
<comment type="caution">
    <text evidence="1">The sequence shown here is derived from an EMBL/GenBank/DDBJ whole genome shotgun (WGS) entry which is preliminary data.</text>
</comment>
<dbReference type="EMBL" id="QQXL01000001">
    <property type="protein sequence ID" value="RKW71787.1"/>
    <property type="molecule type" value="Genomic_DNA"/>
</dbReference>
<dbReference type="AlphaFoldDB" id="A0A496PMN9"/>
<keyword evidence="2" id="KW-1185">Reference proteome</keyword>
<reference evidence="1 2" key="1">
    <citation type="submission" date="2018-07" db="EMBL/GenBank/DDBJ databases">
        <title>Arthrobacter sp. nov., isolated from raw cow's milk with high bacterial count.</title>
        <authorList>
            <person name="Hahne J."/>
            <person name="Isele D."/>
            <person name="Lipski A."/>
        </authorList>
    </citation>
    <scope>NUCLEOTIDE SEQUENCE [LARGE SCALE GENOMIC DNA]</scope>
    <source>
        <strain evidence="1 2">JZ R-183</strain>
    </source>
</reference>
<evidence type="ECO:0000313" key="2">
    <source>
        <dbReference type="Proteomes" id="UP000273119"/>
    </source>
</evidence>